<sequence length="255" mass="25808">MIACASVKGAPGATTTALALAVAWPDVAVDEVRPVVVEADVAGGDVAARMSRSHAPGLLDLAAAARRSHPGSVLGAAQELPFGVRAVLAPSGARQCREAVRLLATDGGRVLRGGEEDFGTVVLDVGRVGDFTEGVVAFADVVVLVTRAGVDGLAHVFACREALAAREGRVVLAVVGPCPFPADEIAEVVGIDRVVVLPWAPRSAAALGGVQPGRLRGSGWRRSALLAAAGELAAAVRLVASERAEARAGAEVGVR</sequence>
<dbReference type="InterPro" id="IPR027417">
    <property type="entry name" value="P-loop_NTPase"/>
</dbReference>
<evidence type="ECO:0000313" key="2">
    <source>
        <dbReference type="EMBL" id="RKN26412.1"/>
    </source>
</evidence>
<name>A0A3A9WFK6_9ACTN</name>
<reference evidence="3 4" key="1">
    <citation type="submission" date="2018-09" db="EMBL/GenBank/DDBJ databases">
        <title>Streptomyces sp. nov. DS1-2, an endophytic actinomycete isolated from roots of Dendrobium scabrilingue.</title>
        <authorList>
            <person name="Kuncharoen N."/>
            <person name="Kudo T."/>
            <person name="Ohkuma M."/>
            <person name="Yuki M."/>
            <person name="Tanasupawat S."/>
        </authorList>
    </citation>
    <scope>NUCLEOTIDE SEQUENCE [LARGE SCALE GENOMIC DNA]</scope>
    <source>
        <strain evidence="1 4">AZ1-7</strain>
        <strain evidence="2 3">DS1-2</strain>
    </source>
</reference>
<accession>A0A3A9WFK6</accession>
<evidence type="ECO:0000313" key="1">
    <source>
        <dbReference type="EMBL" id="RKN11570.1"/>
    </source>
</evidence>
<dbReference type="Proteomes" id="UP000275024">
    <property type="component" value="Unassembled WGS sequence"/>
</dbReference>
<protein>
    <recommendedName>
        <fullName evidence="5">MinD-like ATPase involved in chromosome partitioning or flagellar assembly</fullName>
    </recommendedName>
</protein>
<dbReference type="AlphaFoldDB" id="A0A3A9WFK6"/>
<comment type="caution">
    <text evidence="1">The sequence shown here is derived from an EMBL/GenBank/DDBJ whole genome shotgun (WGS) entry which is preliminary data.</text>
</comment>
<dbReference type="EMBL" id="RBDY01000002">
    <property type="protein sequence ID" value="RKN26412.1"/>
    <property type="molecule type" value="Genomic_DNA"/>
</dbReference>
<gene>
    <name evidence="2" type="ORF">D7318_03170</name>
    <name evidence="1" type="ORF">D7319_06490</name>
</gene>
<dbReference type="Gene3D" id="3.40.50.300">
    <property type="entry name" value="P-loop containing nucleotide triphosphate hydrolases"/>
    <property type="match status" value="1"/>
</dbReference>
<proteinExistence type="predicted"/>
<keyword evidence="3" id="KW-1185">Reference proteome</keyword>
<dbReference type="Proteomes" id="UP000268652">
    <property type="component" value="Unassembled WGS sequence"/>
</dbReference>
<dbReference type="SUPFAM" id="SSF52540">
    <property type="entry name" value="P-loop containing nucleoside triphosphate hydrolases"/>
    <property type="match status" value="1"/>
</dbReference>
<evidence type="ECO:0008006" key="5">
    <source>
        <dbReference type="Google" id="ProtNLM"/>
    </source>
</evidence>
<dbReference type="EMBL" id="RBDX01000003">
    <property type="protein sequence ID" value="RKN11570.1"/>
    <property type="molecule type" value="Genomic_DNA"/>
</dbReference>
<organism evidence="1 4">
    <name type="scientific">Streptomyces radicis</name>
    <dbReference type="NCBI Taxonomy" id="1750517"/>
    <lineage>
        <taxon>Bacteria</taxon>
        <taxon>Bacillati</taxon>
        <taxon>Actinomycetota</taxon>
        <taxon>Actinomycetes</taxon>
        <taxon>Kitasatosporales</taxon>
        <taxon>Streptomycetaceae</taxon>
        <taxon>Streptomyces</taxon>
    </lineage>
</organism>
<evidence type="ECO:0000313" key="3">
    <source>
        <dbReference type="Proteomes" id="UP000268652"/>
    </source>
</evidence>
<evidence type="ECO:0000313" key="4">
    <source>
        <dbReference type="Proteomes" id="UP000275024"/>
    </source>
</evidence>